<accession>T0C9C3</accession>
<dbReference type="SMART" id="SM00052">
    <property type="entry name" value="EAL"/>
    <property type="match status" value="1"/>
</dbReference>
<protein>
    <submittedName>
        <fullName evidence="1">EAL domain-containing protein</fullName>
    </submittedName>
</protein>
<gene>
    <name evidence="1" type="ORF">K1I37_15995</name>
</gene>
<evidence type="ECO:0000313" key="1">
    <source>
        <dbReference type="EMBL" id="UNO48166.1"/>
    </source>
</evidence>
<dbReference type="InterPro" id="IPR050706">
    <property type="entry name" value="Cyclic-di-GMP_PDE-like"/>
</dbReference>
<dbReference type="KEGG" id="aaco:K1I37_15995"/>
<dbReference type="CDD" id="cd01949">
    <property type="entry name" value="GGDEF"/>
    <property type="match status" value="1"/>
</dbReference>
<dbReference type="Pfam" id="PF00563">
    <property type="entry name" value="EAL"/>
    <property type="match status" value="1"/>
</dbReference>
<dbReference type="InterPro" id="IPR035919">
    <property type="entry name" value="EAL_sf"/>
</dbReference>
<dbReference type="PANTHER" id="PTHR33121:SF70">
    <property type="entry name" value="SIGNALING PROTEIN YKOW"/>
    <property type="match status" value="1"/>
</dbReference>
<dbReference type="PANTHER" id="PTHR33121">
    <property type="entry name" value="CYCLIC DI-GMP PHOSPHODIESTERASE PDEF"/>
    <property type="match status" value="1"/>
</dbReference>
<evidence type="ECO:0000313" key="2">
    <source>
        <dbReference type="Proteomes" id="UP000829401"/>
    </source>
</evidence>
<dbReference type="OrthoDB" id="9762141at2"/>
<dbReference type="InterPro" id="IPR029787">
    <property type="entry name" value="Nucleotide_cyclase"/>
</dbReference>
<dbReference type="eggNOG" id="COG2200">
    <property type="taxonomic scope" value="Bacteria"/>
</dbReference>
<dbReference type="PROSITE" id="PS50883">
    <property type="entry name" value="EAL"/>
    <property type="match status" value="1"/>
</dbReference>
<dbReference type="Gene3D" id="3.30.70.270">
    <property type="match status" value="1"/>
</dbReference>
<dbReference type="SUPFAM" id="SSF141868">
    <property type="entry name" value="EAL domain-like"/>
    <property type="match status" value="1"/>
</dbReference>
<dbReference type="InterPro" id="IPR000160">
    <property type="entry name" value="GGDEF_dom"/>
</dbReference>
<dbReference type="NCBIfam" id="TIGR00254">
    <property type="entry name" value="GGDEF"/>
    <property type="match status" value="1"/>
</dbReference>
<organism evidence="1 2">
    <name type="scientific">Alicyclobacillus acidoterrestris (strain ATCC 49025 / DSM 3922 / CIP 106132 / NCIMB 13137 / GD3B)</name>
    <dbReference type="NCBI Taxonomy" id="1356854"/>
    <lineage>
        <taxon>Bacteria</taxon>
        <taxon>Bacillati</taxon>
        <taxon>Bacillota</taxon>
        <taxon>Bacilli</taxon>
        <taxon>Bacillales</taxon>
        <taxon>Alicyclobacillaceae</taxon>
        <taxon>Alicyclobacillus</taxon>
    </lineage>
</organism>
<dbReference type="Pfam" id="PF13185">
    <property type="entry name" value="GAF_2"/>
    <property type="match status" value="1"/>
</dbReference>
<dbReference type="CDD" id="cd01948">
    <property type="entry name" value="EAL"/>
    <property type="match status" value="1"/>
</dbReference>
<proteinExistence type="predicted"/>
<dbReference type="InterPro" id="IPR043128">
    <property type="entry name" value="Rev_trsase/Diguanyl_cyclase"/>
</dbReference>
<dbReference type="InterPro" id="IPR003018">
    <property type="entry name" value="GAF"/>
</dbReference>
<dbReference type="AlphaFoldDB" id="T0C9C3"/>
<dbReference type="Gene3D" id="3.30.450.40">
    <property type="match status" value="1"/>
</dbReference>
<dbReference type="InterPro" id="IPR029016">
    <property type="entry name" value="GAF-like_dom_sf"/>
</dbReference>
<dbReference type="GO" id="GO:0071111">
    <property type="term" value="F:cyclic-guanylate-specific phosphodiesterase activity"/>
    <property type="evidence" value="ECO:0007669"/>
    <property type="project" value="InterPro"/>
</dbReference>
<dbReference type="STRING" id="1356854.N007_02350"/>
<dbReference type="SMART" id="SM00267">
    <property type="entry name" value="GGDEF"/>
    <property type="match status" value="1"/>
</dbReference>
<dbReference type="EMBL" id="CP080467">
    <property type="protein sequence ID" value="UNO48166.1"/>
    <property type="molecule type" value="Genomic_DNA"/>
</dbReference>
<dbReference type="SUPFAM" id="SSF55073">
    <property type="entry name" value="Nucleotide cyclase"/>
    <property type="match status" value="1"/>
</dbReference>
<dbReference type="Pfam" id="PF00990">
    <property type="entry name" value="GGDEF"/>
    <property type="match status" value="1"/>
</dbReference>
<dbReference type="Gene3D" id="3.20.20.450">
    <property type="entry name" value="EAL domain"/>
    <property type="match status" value="1"/>
</dbReference>
<dbReference type="RefSeq" id="WP_021295060.1">
    <property type="nucleotide sequence ID" value="NZ_AURB01000035.1"/>
</dbReference>
<name>T0C9C3_ALIAG</name>
<dbReference type="PROSITE" id="PS50887">
    <property type="entry name" value="GGDEF"/>
    <property type="match status" value="1"/>
</dbReference>
<accession>A0A9E6ZJ12</accession>
<keyword evidence="2" id="KW-1185">Reference proteome</keyword>
<sequence length="785" mass="88347">MSSEFTSVNRDPLTNLLSRSQFLRAMGTPMPHISSSSIVFINLDRFRQVNENFTYGVGDQILREIARRIVQHCPSESMIGRFGGDEFVVACFNLPGESTLALAERLLHAIAEPHRLGHHDIVVTASIGVAANASGSELEPTLVMAESAAKRAKDAGRNQVCVHSTTETDLPLTPLIVETMLRNALNNHDLEIYYQPKIQAKSMQVIGAEALCRWRHPEYGEIPPHHFIPVAEASDLILPIDAYVLRSVCEQGARWLADGYRVRMSVNVSSRQFMQPDFPDLVRRILRETKMDPNLLELEITERTAMQDVDNAVHVLTELRNLGVRIAIDDFGIGYSSLSYLMRFPVQTIKIDRSFTAGIQSAVNQNPIIGAIISLAKSLNLNVVAEGVETVQQFDFLRDNKCDEIQGYLFGKPVPPTSFRLTSFEASPQPRGAYALWRDHDALSLQLAEHEWLERVGMAVQKRPRLGELVTTLPDCIMERIPCDRFSIELMGEDGQYCAIHEASMRDDIPARVVGTLIPTTKSGLSFIQKTKSSSLCGDLLREPEFPEDYELGAQGVRSIVRVPLMRGQEVYGMFTLQSSHPNLYTDDDRRLLVRLSTRLGDTIYAAYLDELRQRHSYLDQTTKFYTRSFFSALRVAEEPVTVLEQVCQHPYANHFGDVSLVYVSIVNTEHLEIEQWEQAMAVLAEVTRCNLRENALPFRIESNAFIIIMFGEGPLQVTHFVRQLMEQLSLMQMRAKLLGDPSQAFDVRLGEAQGPWSSLSELYSSALRQAQELPPLGQRGDLVR</sequence>
<dbReference type="InterPro" id="IPR001633">
    <property type="entry name" value="EAL_dom"/>
</dbReference>
<dbReference type="FunFam" id="3.20.20.450:FF:000001">
    <property type="entry name" value="Cyclic di-GMP phosphodiesterase yahA"/>
    <property type="match status" value="1"/>
</dbReference>
<dbReference type="SUPFAM" id="SSF55781">
    <property type="entry name" value="GAF domain-like"/>
    <property type="match status" value="1"/>
</dbReference>
<dbReference type="Proteomes" id="UP000829401">
    <property type="component" value="Chromosome"/>
</dbReference>
<dbReference type="SMART" id="SM00065">
    <property type="entry name" value="GAF"/>
    <property type="match status" value="1"/>
</dbReference>
<reference evidence="2" key="1">
    <citation type="journal article" date="2022" name="G3 (Bethesda)">
        <title>Unveiling the complete genome sequence of Alicyclobacillus acidoterrestris DSM 3922T, a taint-producing strain.</title>
        <authorList>
            <person name="Leonardo I.C."/>
            <person name="Barreto Crespo M.T."/>
            <person name="Gaspar F.B."/>
        </authorList>
    </citation>
    <scope>NUCLEOTIDE SEQUENCE [LARGE SCALE GENOMIC DNA]</scope>
    <source>
        <strain evidence="2">DSM 3922</strain>
    </source>
</reference>